<sequence precursor="true">MRLRFLGWLVLVFIIFAGTPSNAAHIVIDSTESSDEIDSLKKVYQQIEYEGPYTTSFYTALSAYPELKNTAIHFNRRNIKTTMQCRPKIFSVFRKPDKREFMMVFNRNQGKSRGVPIGELSFNARVGLFAHEIAHVVDYVKMSSGQTIGQGFKYLTRRGKIALEHKIDRMVIWKGFGHQIYQYAHEVLSSESITDDYRLRRKRIYLQPAEIKALVDIVENPSLNVNR</sequence>
<feature type="chain" id="PRO_5006599373" description="Plant Basic Secretory Protein" evidence="1">
    <location>
        <begin position="24"/>
        <end position="227"/>
    </location>
</feature>
<dbReference type="Proteomes" id="UP000064893">
    <property type="component" value="Chromosome"/>
</dbReference>
<dbReference type="OrthoDB" id="1098088at2"/>
<dbReference type="STRING" id="1307839.L21SP5_02483"/>
<keyword evidence="3" id="KW-1185">Reference proteome</keyword>
<dbReference type="AlphaFoldDB" id="A0A0S2I1H2"/>
<proteinExistence type="predicted"/>
<feature type="signal peptide" evidence="1">
    <location>
        <begin position="1"/>
        <end position="23"/>
    </location>
</feature>
<evidence type="ECO:0000313" key="3">
    <source>
        <dbReference type="Proteomes" id="UP000064893"/>
    </source>
</evidence>
<gene>
    <name evidence="2" type="ORF">L21SP5_02483</name>
</gene>
<evidence type="ECO:0000313" key="2">
    <source>
        <dbReference type="EMBL" id="ALO16107.1"/>
    </source>
</evidence>
<keyword evidence="1" id="KW-0732">Signal</keyword>
<reference evidence="2 3" key="1">
    <citation type="submission" date="2015-11" db="EMBL/GenBank/DDBJ databases">
        <title>Description and complete genome sequence of a novel strain predominating in hypersaline microbial mats and representing a new family of the Bacteriodetes phylum.</title>
        <authorList>
            <person name="Spring S."/>
            <person name="Bunk B."/>
            <person name="Sproer C."/>
            <person name="Klenk H.-P."/>
        </authorList>
    </citation>
    <scope>NUCLEOTIDE SEQUENCE [LARGE SCALE GENOMIC DNA]</scope>
    <source>
        <strain evidence="2 3">L21-Spi-D4</strain>
    </source>
</reference>
<dbReference type="RefSeq" id="WP_057953508.1">
    <property type="nucleotide sequence ID" value="NZ_CP013118.1"/>
</dbReference>
<protein>
    <recommendedName>
        <fullName evidence="4">Plant Basic Secretory Protein</fullName>
    </recommendedName>
</protein>
<evidence type="ECO:0008006" key="4">
    <source>
        <dbReference type="Google" id="ProtNLM"/>
    </source>
</evidence>
<dbReference type="KEGG" id="blq:L21SP5_02483"/>
<accession>A0A0S2I1H2</accession>
<organism evidence="2 3">
    <name type="scientific">Salinivirga cyanobacteriivorans</name>
    <dbReference type="NCBI Taxonomy" id="1307839"/>
    <lineage>
        <taxon>Bacteria</taxon>
        <taxon>Pseudomonadati</taxon>
        <taxon>Bacteroidota</taxon>
        <taxon>Bacteroidia</taxon>
        <taxon>Bacteroidales</taxon>
        <taxon>Salinivirgaceae</taxon>
        <taxon>Salinivirga</taxon>
    </lineage>
</organism>
<evidence type="ECO:0000256" key="1">
    <source>
        <dbReference type="SAM" id="SignalP"/>
    </source>
</evidence>
<dbReference type="EMBL" id="CP013118">
    <property type="protein sequence ID" value="ALO16107.1"/>
    <property type="molecule type" value="Genomic_DNA"/>
</dbReference>
<name>A0A0S2I1H2_9BACT</name>